<dbReference type="EMBL" id="FOSV01000005">
    <property type="protein sequence ID" value="SFK86097.1"/>
    <property type="molecule type" value="Genomic_DNA"/>
</dbReference>
<dbReference type="Proteomes" id="UP000198804">
    <property type="component" value="Unassembled WGS sequence"/>
</dbReference>
<name>A0A1I4D0W6_9HYPH</name>
<evidence type="ECO:0000313" key="2">
    <source>
        <dbReference type="Proteomes" id="UP000198804"/>
    </source>
</evidence>
<keyword evidence="2" id="KW-1185">Reference proteome</keyword>
<sequence length="39" mass="4628">MSLSPYRPRIHRAKAISAARCSSVLVDWRMLRRPTVQWM</sequence>
<reference evidence="2" key="1">
    <citation type="submission" date="2016-10" db="EMBL/GenBank/DDBJ databases">
        <authorList>
            <person name="Varghese N."/>
            <person name="Submissions S."/>
        </authorList>
    </citation>
    <scope>NUCLEOTIDE SEQUENCE [LARGE SCALE GENOMIC DNA]</scope>
    <source>
        <strain evidence="2">CGMCC 1.6474</strain>
    </source>
</reference>
<gene>
    <name evidence="1" type="ORF">SAMN04488125_10580</name>
</gene>
<proteinExistence type="predicted"/>
<protein>
    <submittedName>
        <fullName evidence="1">Uncharacterized protein</fullName>
    </submittedName>
</protein>
<accession>A0A1I4D0W6</accession>
<dbReference type="AlphaFoldDB" id="A0A1I4D0W6"/>
<evidence type="ECO:0000313" key="1">
    <source>
        <dbReference type="EMBL" id="SFK86097.1"/>
    </source>
</evidence>
<organism evidence="1 2">
    <name type="scientific">Methylorubrum salsuginis</name>
    <dbReference type="NCBI Taxonomy" id="414703"/>
    <lineage>
        <taxon>Bacteria</taxon>
        <taxon>Pseudomonadati</taxon>
        <taxon>Pseudomonadota</taxon>
        <taxon>Alphaproteobacteria</taxon>
        <taxon>Hyphomicrobiales</taxon>
        <taxon>Methylobacteriaceae</taxon>
        <taxon>Methylorubrum</taxon>
    </lineage>
</organism>